<protein>
    <submittedName>
        <fullName evidence="1">Uncharacterized protein</fullName>
    </submittedName>
</protein>
<dbReference type="PANTHER" id="PTHR32122:SF1">
    <property type="entry name" value="TATA BOX-BINDING PROTEIN-ASSOCIATED FACTOR RNA POLYMERASE I SUBUNIT A"/>
    <property type="match status" value="1"/>
</dbReference>
<proteinExistence type="predicted"/>
<dbReference type="InParanoid" id="A0A1X7V7N9"/>
<evidence type="ECO:0000313" key="1">
    <source>
        <dbReference type="EnsemblMetazoa" id="Aqu2.1.35527_001"/>
    </source>
</evidence>
<dbReference type="GO" id="GO:0006360">
    <property type="term" value="P:transcription by RNA polymerase I"/>
    <property type="evidence" value="ECO:0007669"/>
    <property type="project" value="InterPro"/>
</dbReference>
<dbReference type="GO" id="GO:0000120">
    <property type="term" value="C:RNA polymerase I transcription regulator complex"/>
    <property type="evidence" value="ECO:0007669"/>
    <property type="project" value="InterPro"/>
</dbReference>
<reference evidence="1" key="1">
    <citation type="submission" date="2017-05" db="UniProtKB">
        <authorList>
            <consortium name="EnsemblMetazoa"/>
        </authorList>
    </citation>
    <scope>IDENTIFICATION</scope>
</reference>
<dbReference type="Pfam" id="PF14929">
    <property type="entry name" value="TAF1_subA"/>
    <property type="match status" value="1"/>
</dbReference>
<organism evidence="1">
    <name type="scientific">Amphimedon queenslandica</name>
    <name type="common">Sponge</name>
    <dbReference type="NCBI Taxonomy" id="400682"/>
    <lineage>
        <taxon>Eukaryota</taxon>
        <taxon>Metazoa</taxon>
        <taxon>Porifera</taxon>
        <taxon>Demospongiae</taxon>
        <taxon>Heteroscleromorpha</taxon>
        <taxon>Haplosclerida</taxon>
        <taxon>Niphatidae</taxon>
        <taxon>Amphimedon</taxon>
    </lineage>
</organism>
<accession>A0A1X7V7N9</accession>
<dbReference type="InterPro" id="IPR039495">
    <property type="entry name" value="TAF1A"/>
</dbReference>
<dbReference type="PANTHER" id="PTHR32122">
    <property type="entry name" value="TATA BOX-BINDING PROTEIN ASSOCIATED FACTOR RNA POLYMERASE I SUBUNIT A"/>
    <property type="match status" value="1"/>
</dbReference>
<dbReference type="EnsemblMetazoa" id="Aqu2.1.35527_001">
    <property type="protein sequence ID" value="Aqu2.1.35527_001"/>
    <property type="gene ID" value="Aqu2.1.35527"/>
</dbReference>
<dbReference type="STRING" id="400682.A0A1X7V7N9"/>
<dbReference type="InterPro" id="IPR052669">
    <property type="entry name" value="SL1/TIF-IB_Component"/>
</dbReference>
<dbReference type="AlphaFoldDB" id="A0A1X7V7N9"/>
<name>A0A1X7V7N9_AMPQE</name>
<sequence length="344" mass="39251">MLAGAMVKFVSYVEGSDDSLGHGTVHATEVAKVVRLLRKSLLHHDMDTVSDIMELLTARTLIVQELAVKVTRELMLHEYSCNDEVFLDLLKFLKQQFIAMPQFKIQNGLELIYILILKGMTKEAFEVILSNASMDQFSPSPLFQGYGGVIAYMLWKEEGFIKKGSGKLCDGLLKYFDVMRTNLNIVDGGEGEYSFFMTYYVKSLVRLGRTDQAVSLLEEYKLTRPQELTTYRLLIEILTSDSSNNERITQVRKDLVLLEPSSREAVALVNSLLLEDDVDYPYCLSVVLNFMDYPTNWSNLSGLSLLSKIRSEWPNCEESSLWRSRSKMLKFILSETTLHEQDVL</sequence>